<comment type="caution">
    <text evidence="2">The sequence shown here is derived from an EMBL/GenBank/DDBJ whole genome shotgun (WGS) entry which is preliminary data.</text>
</comment>
<evidence type="ECO:0000313" key="3">
    <source>
        <dbReference type="Proteomes" id="UP000655751"/>
    </source>
</evidence>
<dbReference type="InterPro" id="IPR009937">
    <property type="entry name" value="Phage_holin_3_6"/>
</dbReference>
<evidence type="ECO:0000256" key="1">
    <source>
        <dbReference type="SAM" id="Phobius"/>
    </source>
</evidence>
<protein>
    <submittedName>
        <fullName evidence="2">Phage holin family protein</fullName>
    </submittedName>
</protein>
<feature type="transmembrane region" description="Helical" evidence="1">
    <location>
        <begin position="84"/>
        <end position="104"/>
    </location>
</feature>
<sequence>MVQTQSRTYADVRSVSELVEDASSQITRLVRDEMRLARLEVQDKAGGMARGVGLAGAGALPAFCGGIALTGAAVFALALVLPDWASAAIVGAALLAVGGTVAYFGKSTVSKAAPPVPTEAVEGVRADVDAVRNGSRR</sequence>
<dbReference type="EMBL" id="JADMLG010000011">
    <property type="protein sequence ID" value="MBH0779496.1"/>
    <property type="molecule type" value="Genomic_DNA"/>
</dbReference>
<organism evidence="2 3">
    <name type="scientific">Nocardia bovistercoris</name>
    <dbReference type="NCBI Taxonomy" id="2785916"/>
    <lineage>
        <taxon>Bacteria</taxon>
        <taxon>Bacillati</taxon>
        <taxon>Actinomycetota</taxon>
        <taxon>Actinomycetes</taxon>
        <taxon>Mycobacteriales</taxon>
        <taxon>Nocardiaceae</taxon>
        <taxon>Nocardia</taxon>
    </lineage>
</organism>
<keyword evidence="3" id="KW-1185">Reference proteome</keyword>
<keyword evidence="1" id="KW-0812">Transmembrane</keyword>
<gene>
    <name evidence="2" type="ORF">IT779_24820</name>
</gene>
<keyword evidence="1" id="KW-0472">Membrane</keyword>
<dbReference type="AlphaFoldDB" id="A0A931N5K1"/>
<proteinExistence type="predicted"/>
<keyword evidence="1" id="KW-1133">Transmembrane helix</keyword>
<accession>A0A931N5K1</accession>
<reference evidence="2" key="1">
    <citation type="submission" date="2020-11" db="EMBL/GenBank/DDBJ databases">
        <title>Nocardia NEAU-351.nov., a novel actinomycete isolated from the cow dung.</title>
        <authorList>
            <person name="Zhang X."/>
        </authorList>
    </citation>
    <scope>NUCLEOTIDE SEQUENCE</scope>
    <source>
        <strain evidence="2">NEAU-351</strain>
    </source>
</reference>
<evidence type="ECO:0000313" key="2">
    <source>
        <dbReference type="EMBL" id="MBH0779496.1"/>
    </source>
</evidence>
<dbReference type="RefSeq" id="WP_196151812.1">
    <property type="nucleotide sequence ID" value="NZ_JADMLG010000011.1"/>
</dbReference>
<feature type="transmembrane region" description="Helical" evidence="1">
    <location>
        <begin position="52"/>
        <end position="78"/>
    </location>
</feature>
<dbReference type="Pfam" id="PF07332">
    <property type="entry name" value="Phage_holin_3_6"/>
    <property type="match status" value="1"/>
</dbReference>
<dbReference type="Proteomes" id="UP000655751">
    <property type="component" value="Unassembled WGS sequence"/>
</dbReference>
<name>A0A931N5K1_9NOCA</name>